<sequence>MTRLQHLLNLEAFERPARAKLPRCIFEFIQRGSEDETSARENRAAFERVPFIPLVLVDTSGRTASAPLLGQTWAAPFGIAPMGAMSLAARDADRAMARAARKANIPFVLSGAALTSLEAVIREYDQAWFQAYLTAEPDRDGKLLARVEAAGYRTLVVTADVPVTSNREADIRNGYTSPLRPSVRLGMDGLRHPRWLFGTLLRTLLDAGMPHFENFGTDRVPMLARRGRRIHRRDRLGWEALAEVRRRWPHRLILKGVLAAQDVARAKAIGVDAVVVSNHGGRQLDGAIAPIRALAALQGRAGGMPLLMDSGIRRGTDVIKALALGASHVLVGRPFLYAAVVGGEAGVAHAISLLKAEIERNMALLGCRTLADVSARMVQAGGVAAIGVEEIRTGMNIARQAG</sequence>
<evidence type="ECO:0000256" key="2">
    <source>
        <dbReference type="ARBA" id="ARBA00022630"/>
    </source>
</evidence>
<dbReference type="EMBL" id="BAABFO010000001">
    <property type="protein sequence ID" value="GAA4323488.1"/>
    <property type="molecule type" value="Genomic_DNA"/>
</dbReference>
<comment type="cofactor">
    <cofactor evidence="1">
        <name>FMN</name>
        <dbReference type="ChEBI" id="CHEBI:58210"/>
    </cofactor>
</comment>
<reference evidence="8" key="1">
    <citation type="journal article" date="2019" name="Int. J. Syst. Evol. Microbiol.">
        <title>The Global Catalogue of Microorganisms (GCM) 10K type strain sequencing project: providing services to taxonomists for standard genome sequencing and annotation.</title>
        <authorList>
            <consortium name="The Broad Institute Genomics Platform"/>
            <consortium name="The Broad Institute Genome Sequencing Center for Infectious Disease"/>
            <person name="Wu L."/>
            <person name="Ma J."/>
        </authorList>
    </citation>
    <scope>NUCLEOTIDE SEQUENCE [LARGE SCALE GENOMIC DNA]</scope>
    <source>
        <strain evidence="8">JCM 17666</strain>
    </source>
</reference>
<comment type="similarity">
    <text evidence="5">Belongs to the FMN-dependent alpha-hydroxy acid dehydrogenase family.</text>
</comment>
<dbReference type="InterPro" id="IPR013785">
    <property type="entry name" value="Aldolase_TIM"/>
</dbReference>
<evidence type="ECO:0000256" key="3">
    <source>
        <dbReference type="ARBA" id="ARBA00022643"/>
    </source>
</evidence>
<dbReference type="PROSITE" id="PS51349">
    <property type="entry name" value="FMN_HYDROXY_ACID_DH_2"/>
    <property type="match status" value="1"/>
</dbReference>
<dbReference type="InterPro" id="IPR000262">
    <property type="entry name" value="FMN-dep_DH"/>
</dbReference>
<dbReference type="Pfam" id="PF01070">
    <property type="entry name" value="FMN_dh"/>
    <property type="match status" value="1"/>
</dbReference>
<accession>A0ABP8GFT2</accession>
<dbReference type="Proteomes" id="UP001501671">
    <property type="component" value="Unassembled WGS sequence"/>
</dbReference>
<protein>
    <submittedName>
        <fullName evidence="7">Alpha-hydroxy acid oxidase</fullName>
    </submittedName>
</protein>
<dbReference type="InterPro" id="IPR012133">
    <property type="entry name" value="Alpha-hydoxy_acid_DH_FMN"/>
</dbReference>
<keyword evidence="4" id="KW-0560">Oxidoreductase</keyword>
<keyword evidence="3" id="KW-0288">FMN</keyword>
<evidence type="ECO:0000259" key="6">
    <source>
        <dbReference type="PROSITE" id="PS51349"/>
    </source>
</evidence>
<evidence type="ECO:0000256" key="1">
    <source>
        <dbReference type="ARBA" id="ARBA00001917"/>
    </source>
</evidence>
<feature type="domain" description="FMN hydroxy acid dehydrogenase" evidence="6">
    <location>
        <begin position="2"/>
        <end position="383"/>
    </location>
</feature>
<comment type="caution">
    <text evidence="7">The sequence shown here is derived from an EMBL/GenBank/DDBJ whole genome shotgun (WGS) entry which is preliminary data.</text>
</comment>
<keyword evidence="2" id="KW-0285">Flavoprotein</keyword>
<evidence type="ECO:0000256" key="5">
    <source>
        <dbReference type="ARBA" id="ARBA00024042"/>
    </source>
</evidence>
<dbReference type="RefSeq" id="WP_345245844.1">
    <property type="nucleotide sequence ID" value="NZ_BAABFO010000001.1"/>
</dbReference>
<dbReference type="InterPro" id="IPR008259">
    <property type="entry name" value="FMN_hydac_DH_AS"/>
</dbReference>
<dbReference type="Gene3D" id="3.20.20.70">
    <property type="entry name" value="Aldolase class I"/>
    <property type="match status" value="1"/>
</dbReference>
<dbReference type="InterPro" id="IPR037396">
    <property type="entry name" value="FMN_HAD"/>
</dbReference>
<dbReference type="PROSITE" id="PS00557">
    <property type="entry name" value="FMN_HYDROXY_ACID_DH_1"/>
    <property type="match status" value="1"/>
</dbReference>
<keyword evidence="8" id="KW-1185">Reference proteome</keyword>
<dbReference type="PANTHER" id="PTHR10578">
    <property type="entry name" value="S -2-HYDROXY-ACID OXIDASE-RELATED"/>
    <property type="match status" value="1"/>
</dbReference>
<evidence type="ECO:0000313" key="8">
    <source>
        <dbReference type="Proteomes" id="UP001501671"/>
    </source>
</evidence>
<proteinExistence type="inferred from homology"/>
<dbReference type="PIRSF" id="PIRSF000138">
    <property type="entry name" value="Al-hdrx_acd_dh"/>
    <property type="match status" value="1"/>
</dbReference>
<evidence type="ECO:0000256" key="4">
    <source>
        <dbReference type="ARBA" id="ARBA00023002"/>
    </source>
</evidence>
<evidence type="ECO:0000313" key="7">
    <source>
        <dbReference type="EMBL" id="GAA4323488.1"/>
    </source>
</evidence>
<dbReference type="CDD" id="cd02809">
    <property type="entry name" value="alpha_hydroxyacid_oxid_FMN"/>
    <property type="match status" value="1"/>
</dbReference>
<dbReference type="PANTHER" id="PTHR10578:SF107">
    <property type="entry name" value="2-HYDROXYACID OXIDASE 1"/>
    <property type="match status" value="1"/>
</dbReference>
<name>A0ABP8GFT2_9BURK</name>
<dbReference type="SUPFAM" id="SSF51395">
    <property type="entry name" value="FMN-linked oxidoreductases"/>
    <property type="match status" value="1"/>
</dbReference>
<gene>
    <name evidence="7" type="ORF">GCM10023144_04360</name>
</gene>
<organism evidence="7 8">
    <name type="scientific">Pigmentiphaga soli</name>
    <dbReference type="NCBI Taxonomy" id="1007095"/>
    <lineage>
        <taxon>Bacteria</taxon>
        <taxon>Pseudomonadati</taxon>
        <taxon>Pseudomonadota</taxon>
        <taxon>Betaproteobacteria</taxon>
        <taxon>Burkholderiales</taxon>
        <taxon>Alcaligenaceae</taxon>
        <taxon>Pigmentiphaga</taxon>
    </lineage>
</organism>